<evidence type="ECO:0000313" key="2">
    <source>
        <dbReference type="Proteomes" id="UP001497382"/>
    </source>
</evidence>
<name>A0AAV2C1H5_9ARAC</name>
<dbReference type="EMBL" id="CAXIEN010001335">
    <property type="protein sequence ID" value="CAL1302121.1"/>
    <property type="molecule type" value="Genomic_DNA"/>
</dbReference>
<sequence>MKISLIKHLDFLKKLERKIERKVKEKHIDGNGQLGFQEPTKPGPQRRSRLLLSSTFVIEFF</sequence>
<gene>
    <name evidence="1" type="ORF">LARSCL_LOCUS22911</name>
</gene>
<reference evidence="1 2" key="1">
    <citation type="submission" date="2024-04" db="EMBL/GenBank/DDBJ databases">
        <authorList>
            <person name="Rising A."/>
            <person name="Reimegard J."/>
            <person name="Sonavane S."/>
            <person name="Akerstrom W."/>
            <person name="Nylinder S."/>
            <person name="Hedman E."/>
            <person name="Kallberg Y."/>
        </authorList>
    </citation>
    <scope>NUCLEOTIDE SEQUENCE [LARGE SCALE GENOMIC DNA]</scope>
</reference>
<dbReference type="AlphaFoldDB" id="A0AAV2C1H5"/>
<organism evidence="1 2">
    <name type="scientific">Larinioides sclopetarius</name>
    <dbReference type="NCBI Taxonomy" id="280406"/>
    <lineage>
        <taxon>Eukaryota</taxon>
        <taxon>Metazoa</taxon>
        <taxon>Ecdysozoa</taxon>
        <taxon>Arthropoda</taxon>
        <taxon>Chelicerata</taxon>
        <taxon>Arachnida</taxon>
        <taxon>Araneae</taxon>
        <taxon>Araneomorphae</taxon>
        <taxon>Entelegynae</taxon>
        <taxon>Araneoidea</taxon>
        <taxon>Araneidae</taxon>
        <taxon>Larinioides</taxon>
    </lineage>
</organism>
<dbReference type="Proteomes" id="UP001497382">
    <property type="component" value="Unassembled WGS sequence"/>
</dbReference>
<comment type="caution">
    <text evidence="1">The sequence shown here is derived from an EMBL/GenBank/DDBJ whole genome shotgun (WGS) entry which is preliminary data.</text>
</comment>
<accession>A0AAV2C1H5</accession>
<keyword evidence="2" id="KW-1185">Reference proteome</keyword>
<evidence type="ECO:0000313" key="1">
    <source>
        <dbReference type="EMBL" id="CAL1302121.1"/>
    </source>
</evidence>
<proteinExistence type="predicted"/>
<protein>
    <submittedName>
        <fullName evidence="1">Uncharacterized protein</fullName>
    </submittedName>
</protein>